<evidence type="ECO:0000256" key="1">
    <source>
        <dbReference type="SAM" id="Coils"/>
    </source>
</evidence>
<feature type="domain" description="Fe/B12 periplasmic-binding" evidence="3">
    <location>
        <begin position="90"/>
        <end position="348"/>
    </location>
</feature>
<keyword evidence="1" id="KW-0175">Coiled coil</keyword>
<evidence type="ECO:0000256" key="2">
    <source>
        <dbReference type="SAM" id="MobiDB-lite"/>
    </source>
</evidence>
<proteinExistence type="predicted"/>
<dbReference type="EMBL" id="VOSL01000036">
    <property type="protein sequence ID" value="TXD38709.1"/>
    <property type="molecule type" value="Genomic_DNA"/>
</dbReference>
<dbReference type="PROSITE" id="PS50983">
    <property type="entry name" value="FE_B12_PBP"/>
    <property type="match status" value="1"/>
</dbReference>
<dbReference type="OrthoDB" id="9797736at2"/>
<feature type="coiled-coil region" evidence="1">
    <location>
        <begin position="197"/>
        <end position="224"/>
    </location>
</feature>
<dbReference type="PANTHER" id="PTHR30535">
    <property type="entry name" value="VITAMIN B12-BINDING PROTEIN"/>
    <property type="match status" value="1"/>
</dbReference>
<dbReference type="Gene3D" id="3.40.50.1980">
    <property type="entry name" value="Nitrogenase molybdenum iron protein domain"/>
    <property type="match status" value="2"/>
</dbReference>
<feature type="compositionally biased region" description="Low complexity" evidence="2">
    <location>
        <begin position="53"/>
        <end position="71"/>
    </location>
</feature>
<evidence type="ECO:0000259" key="3">
    <source>
        <dbReference type="PROSITE" id="PS50983"/>
    </source>
</evidence>
<dbReference type="InterPro" id="IPR050902">
    <property type="entry name" value="ABC_Transporter_SBP"/>
</dbReference>
<dbReference type="InterPro" id="IPR002491">
    <property type="entry name" value="ABC_transptr_periplasmic_BD"/>
</dbReference>
<accession>A0A5C6XIH0</accession>
<dbReference type="Pfam" id="PF01497">
    <property type="entry name" value="Peripla_BP_2"/>
    <property type="match status" value="1"/>
</dbReference>
<dbReference type="Proteomes" id="UP000321046">
    <property type="component" value="Unassembled WGS sequence"/>
</dbReference>
<comment type="caution">
    <text evidence="4">The sequence shown here is derived from an EMBL/GenBank/DDBJ whole genome shotgun (WGS) entry which is preliminary data.</text>
</comment>
<gene>
    <name evidence="4" type="ORF">FRC96_07150</name>
</gene>
<organism evidence="4 5">
    <name type="scientific">Lujinxingia vulgaris</name>
    <dbReference type="NCBI Taxonomy" id="2600176"/>
    <lineage>
        <taxon>Bacteria</taxon>
        <taxon>Deltaproteobacteria</taxon>
        <taxon>Bradymonadales</taxon>
        <taxon>Lujinxingiaceae</taxon>
        <taxon>Lujinxingia</taxon>
    </lineage>
</organism>
<feature type="region of interest" description="Disordered" evidence="2">
    <location>
        <begin position="53"/>
        <end position="81"/>
    </location>
</feature>
<sequence length="348" mass="35620">MKKDSEMSNDAANADLTPIEPTRVRRADRLLASLAMILVVACAASQLACDSGAADSSAAPTAEASAAAQDGEGAEGEEAAAADDAVEADRLVVLGGAIAEIAFALGAGDQVVAADKSAQYPPEATEVASLDYYRMTSVEAVLSNRPDRVLATEGVGPAEVVDQLKGAGVEVTVFEEPTDVASARERILKVGEALGRSDEAEALVAELDAELEKAEAAASQVDEGLRAIFVYARGQGTLLIGGRGTSAATAIELAGANLVTEYEDFRPMSAEGLIAAAPDVVVMTEKGLKSLGGAEKVWELPGMAETPAAATGQVVAIDDLKLLGYGPRLGEAVSELSAGFSNLERAEK</sequence>
<evidence type="ECO:0000313" key="5">
    <source>
        <dbReference type="Proteomes" id="UP000321046"/>
    </source>
</evidence>
<name>A0A5C6XIH0_9DELT</name>
<dbReference type="PANTHER" id="PTHR30535:SF4">
    <property type="entry name" value="HEMIN-BINDING PERIPLASMIC PROTEIN HMUT"/>
    <property type="match status" value="1"/>
</dbReference>
<dbReference type="AlphaFoldDB" id="A0A5C6XIH0"/>
<protein>
    <submittedName>
        <fullName evidence="4">ABC transporter substrate-binding protein</fullName>
    </submittedName>
</protein>
<evidence type="ECO:0000313" key="4">
    <source>
        <dbReference type="EMBL" id="TXD38709.1"/>
    </source>
</evidence>
<feature type="compositionally biased region" description="Acidic residues" evidence="2">
    <location>
        <begin position="72"/>
        <end position="81"/>
    </location>
</feature>
<dbReference type="SUPFAM" id="SSF53807">
    <property type="entry name" value="Helical backbone' metal receptor"/>
    <property type="match status" value="1"/>
</dbReference>
<reference evidence="4 5" key="1">
    <citation type="submission" date="2019-08" db="EMBL/GenBank/DDBJ databases">
        <title>Bradymonadales sp. TMQ2.</title>
        <authorList>
            <person name="Liang Q."/>
        </authorList>
    </citation>
    <scope>NUCLEOTIDE SEQUENCE [LARGE SCALE GENOMIC DNA]</scope>
    <source>
        <strain evidence="4 5">TMQ2</strain>
    </source>
</reference>